<dbReference type="GO" id="GO:0110154">
    <property type="term" value="P:RNA decapping"/>
    <property type="evidence" value="ECO:0007669"/>
    <property type="project" value="TreeGrafter"/>
</dbReference>
<dbReference type="OrthoDB" id="9807890at2"/>
<keyword evidence="4" id="KW-1185">Reference proteome</keyword>
<dbReference type="RefSeq" id="WP_119885792.1">
    <property type="nucleotide sequence ID" value="NZ_CP067169.1"/>
</dbReference>
<organism evidence="3 4">
    <name type="scientific">Paracoccus aestuarii</name>
    <dbReference type="NCBI Taxonomy" id="453842"/>
    <lineage>
        <taxon>Bacteria</taxon>
        <taxon>Pseudomonadati</taxon>
        <taxon>Pseudomonadota</taxon>
        <taxon>Alphaproteobacteria</taxon>
        <taxon>Rhodobacterales</taxon>
        <taxon>Paracoccaceae</taxon>
        <taxon>Paracoccus</taxon>
    </lineage>
</organism>
<dbReference type="PANTHER" id="PTHR42850:SF11">
    <property type="entry name" value="BIS(5'-NUCLEOSYL)-TETRAPHOSPHATASE [SYMMETRICAL]"/>
    <property type="match status" value="1"/>
</dbReference>
<protein>
    <submittedName>
        <fullName evidence="3">Serine/threonine protein phosphatase</fullName>
    </submittedName>
</protein>
<dbReference type="InterPro" id="IPR029052">
    <property type="entry name" value="Metallo-depent_PP-like"/>
</dbReference>
<dbReference type="InterPro" id="IPR050126">
    <property type="entry name" value="Ap4A_hydrolase"/>
</dbReference>
<dbReference type="GO" id="GO:0016791">
    <property type="term" value="F:phosphatase activity"/>
    <property type="evidence" value="ECO:0007669"/>
    <property type="project" value="TreeGrafter"/>
</dbReference>
<reference evidence="3 4" key="1">
    <citation type="submission" date="2018-09" db="EMBL/GenBank/DDBJ databases">
        <title>Paracoccus onubensis nov. sp. a moderate halophilic bacterium isolated from Gruta de las Maravillas (Aracena, Spain).</title>
        <authorList>
            <person name="Jurado V."/>
            <person name="Gutierrez-Patricio S."/>
            <person name="Gonzalez-Pimentel J.L."/>
            <person name="Laiz L."/>
            <person name="Saiz-Jimenez C."/>
        </authorList>
    </citation>
    <scope>NUCLEOTIDE SEQUENCE [LARGE SCALE GENOMIC DNA]</scope>
    <source>
        <strain evidence="3 4">DSM 19484</strain>
    </source>
</reference>
<comment type="caution">
    <text evidence="3">The sequence shown here is derived from an EMBL/GenBank/DDBJ whole genome shotgun (WGS) entry which is preliminary data.</text>
</comment>
<accession>A0A418ZYM8</accession>
<evidence type="ECO:0000313" key="4">
    <source>
        <dbReference type="Proteomes" id="UP000285530"/>
    </source>
</evidence>
<dbReference type="Gene3D" id="3.60.21.10">
    <property type="match status" value="1"/>
</dbReference>
<evidence type="ECO:0000313" key="3">
    <source>
        <dbReference type="EMBL" id="RJL05568.1"/>
    </source>
</evidence>
<evidence type="ECO:0000259" key="2">
    <source>
        <dbReference type="Pfam" id="PF00149"/>
    </source>
</evidence>
<feature type="domain" description="Calcineurin-like phosphoesterase" evidence="2">
    <location>
        <begin position="1"/>
        <end position="195"/>
    </location>
</feature>
<dbReference type="InterPro" id="IPR004843">
    <property type="entry name" value="Calcineurin-like_PHP"/>
</dbReference>
<dbReference type="Pfam" id="PF00149">
    <property type="entry name" value="Metallophos"/>
    <property type="match status" value="1"/>
</dbReference>
<gene>
    <name evidence="3" type="ORF">D3P06_06505</name>
</gene>
<dbReference type="GO" id="GO:0008803">
    <property type="term" value="F:bis(5'-nucleosyl)-tetraphosphatase (symmetrical) activity"/>
    <property type="evidence" value="ECO:0007669"/>
    <property type="project" value="TreeGrafter"/>
</dbReference>
<name>A0A418ZYM8_9RHOB</name>
<dbReference type="Proteomes" id="UP000285530">
    <property type="component" value="Unassembled WGS sequence"/>
</dbReference>
<dbReference type="AlphaFoldDB" id="A0A418ZYM8"/>
<dbReference type="SUPFAM" id="SSF56300">
    <property type="entry name" value="Metallo-dependent phosphatases"/>
    <property type="match status" value="1"/>
</dbReference>
<proteinExistence type="predicted"/>
<dbReference type="EMBL" id="QZEV01000021">
    <property type="protein sequence ID" value="RJL05568.1"/>
    <property type="molecule type" value="Genomic_DNA"/>
</dbReference>
<sequence length="253" mass="28127">MRLYAIGDIHGQLDLLKAAHDRIMRDGGRDARIAHVGDLIDRGPDSRGVVEHLMRGQREGRPWIVVRGNHDRFLPAFLRDPDWVDPGLSSAQHWIDHPGLGADATLRSYGVDPDQPRDALLREARRAVPPDHADYLATLPLWYLHPRALVVHAGIRPGVPLQDQAEQDLVWIRKGFLESQADFGPLVVHGHTAMDRPLRHANRLNLDGGAAYGRPLAAVVIEPDGIHLLTDRGREPMPVTPIGPEVDRIAAKR</sequence>
<dbReference type="GO" id="GO:0005737">
    <property type="term" value="C:cytoplasm"/>
    <property type="evidence" value="ECO:0007669"/>
    <property type="project" value="TreeGrafter"/>
</dbReference>
<evidence type="ECO:0000256" key="1">
    <source>
        <dbReference type="SAM" id="MobiDB-lite"/>
    </source>
</evidence>
<dbReference type="PANTHER" id="PTHR42850">
    <property type="entry name" value="METALLOPHOSPHOESTERASE"/>
    <property type="match status" value="1"/>
</dbReference>
<feature type="region of interest" description="Disordered" evidence="1">
    <location>
        <begin position="232"/>
        <end position="253"/>
    </location>
</feature>